<evidence type="ECO:0000256" key="1">
    <source>
        <dbReference type="ARBA" id="ARBA00022734"/>
    </source>
</evidence>
<dbReference type="Pfam" id="PF00337">
    <property type="entry name" value="Gal-bind_lectin"/>
    <property type="match status" value="1"/>
</dbReference>
<organism evidence="4 5">
    <name type="scientific">Staurois parvus</name>
    <dbReference type="NCBI Taxonomy" id="386267"/>
    <lineage>
        <taxon>Eukaryota</taxon>
        <taxon>Metazoa</taxon>
        <taxon>Chordata</taxon>
        <taxon>Craniata</taxon>
        <taxon>Vertebrata</taxon>
        <taxon>Euteleostomi</taxon>
        <taxon>Amphibia</taxon>
        <taxon>Batrachia</taxon>
        <taxon>Anura</taxon>
        <taxon>Neobatrachia</taxon>
        <taxon>Ranoidea</taxon>
        <taxon>Ranidae</taxon>
        <taxon>Staurois</taxon>
    </lineage>
</organism>
<dbReference type="SMART" id="SM00276">
    <property type="entry name" value="GLECT"/>
    <property type="match status" value="1"/>
</dbReference>
<dbReference type="Gene3D" id="2.60.120.200">
    <property type="match status" value="1"/>
</dbReference>
<reference evidence="4" key="1">
    <citation type="submission" date="2023-05" db="EMBL/GenBank/DDBJ databases">
        <authorList>
            <person name="Stuckert A."/>
        </authorList>
    </citation>
    <scope>NUCLEOTIDE SEQUENCE</scope>
</reference>
<gene>
    <name evidence="4" type="ORF">SPARVUS_LOCUS10235970</name>
</gene>
<dbReference type="Proteomes" id="UP001162483">
    <property type="component" value="Unassembled WGS sequence"/>
</dbReference>
<dbReference type="SUPFAM" id="SSF49899">
    <property type="entry name" value="Concanavalin A-like lectins/glucanases"/>
    <property type="match status" value="1"/>
</dbReference>
<evidence type="ECO:0000256" key="2">
    <source>
        <dbReference type="RuleBase" id="RU102079"/>
    </source>
</evidence>
<dbReference type="InterPro" id="IPR013320">
    <property type="entry name" value="ConA-like_dom_sf"/>
</dbReference>
<dbReference type="PROSITE" id="PS51304">
    <property type="entry name" value="GALECTIN"/>
    <property type="match status" value="1"/>
</dbReference>
<dbReference type="PANTHER" id="PTHR11346">
    <property type="entry name" value="GALECTIN"/>
    <property type="match status" value="1"/>
</dbReference>
<name>A0ABN9ELC2_9NEOB</name>
<dbReference type="PANTHER" id="PTHR11346:SF97">
    <property type="entry name" value="GALECTIN-1"/>
    <property type="match status" value="1"/>
</dbReference>
<sequence>MGIDQKNLVLHFNPRFDANGDKQKIILNSKQDSVWGAEKRESFFPFEDGSDIKVCFKFEQDKITIKLSDGKSFSFPVRFPILRISYLAVQGFQVMAHTIK</sequence>
<evidence type="ECO:0000313" key="5">
    <source>
        <dbReference type="Proteomes" id="UP001162483"/>
    </source>
</evidence>
<proteinExistence type="predicted"/>
<protein>
    <recommendedName>
        <fullName evidence="2">Galectin</fullName>
    </recommendedName>
</protein>
<evidence type="ECO:0000259" key="3">
    <source>
        <dbReference type="PROSITE" id="PS51304"/>
    </source>
</evidence>
<comment type="caution">
    <text evidence="4">The sequence shown here is derived from an EMBL/GenBank/DDBJ whole genome shotgun (WGS) entry which is preliminary data.</text>
</comment>
<dbReference type="InterPro" id="IPR044156">
    <property type="entry name" value="Galectin-like"/>
</dbReference>
<accession>A0ABN9ELC2</accession>
<feature type="domain" description="Galectin" evidence="3">
    <location>
        <begin position="1"/>
        <end position="100"/>
    </location>
</feature>
<keyword evidence="5" id="KW-1185">Reference proteome</keyword>
<evidence type="ECO:0000313" key="4">
    <source>
        <dbReference type="EMBL" id="CAI9585507.1"/>
    </source>
</evidence>
<dbReference type="SMART" id="SM00908">
    <property type="entry name" value="Gal-bind_lectin"/>
    <property type="match status" value="1"/>
</dbReference>
<dbReference type="EMBL" id="CATNWA010015658">
    <property type="protein sequence ID" value="CAI9585507.1"/>
    <property type="molecule type" value="Genomic_DNA"/>
</dbReference>
<keyword evidence="1 2" id="KW-0430">Lectin</keyword>
<dbReference type="CDD" id="cd00070">
    <property type="entry name" value="GLECT"/>
    <property type="match status" value="1"/>
</dbReference>
<dbReference type="InterPro" id="IPR001079">
    <property type="entry name" value="Galectin_CRD"/>
</dbReference>